<dbReference type="SMART" id="SM00829">
    <property type="entry name" value="PKS_ER"/>
    <property type="match status" value="1"/>
</dbReference>
<dbReference type="SUPFAM" id="SSF51735">
    <property type="entry name" value="NAD(P)-binding Rossmann-fold domains"/>
    <property type="match status" value="1"/>
</dbReference>
<keyword evidence="3" id="KW-0560">Oxidoreductase</keyword>
<dbReference type="Gene3D" id="3.90.180.10">
    <property type="entry name" value="Medium-chain alcohol dehydrogenases, catalytic domain"/>
    <property type="match status" value="1"/>
</dbReference>
<dbReference type="RefSeq" id="WP_246902336.1">
    <property type="nucleotide sequence ID" value="NZ_JALJRB010000001.1"/>
</dbReference>
<organism evidence="6 7">
    <name type="scientific">Desulfatitalea alkaliphila</name>
    <dbReference type="NCBI Taxonomy" id="2929485"/>
    <lineage>
        <taxon>Bacteria</taxon>
        <taxon>Pseudomonadati</taxon>
        <taxon>Thermodesulfobacteriota</taxon>
        <taxon>Desulfobacteria</taxon>
        <taxon>Desulfobacterales</taxon>
        <taxon>Desulfosarcinaceae</taxon>
        <taxon>Desulfatitalea</taxon>
    </lineage>
</organism>
<reference evidence="6" key="1">
    <citation type="submission" date="2022-04" db="EMBL/GenBank/DDBJ databases">
        <title>Desulfatitalea alkaliphila sp. nov., a novel anaerobic sulfate-reducing bacterium isolated from terrestrial mud volcano, Taman Peninsula, Russia.</title>
        <authorList>
            <person name="Khomyakova M.A."/>
            <person name="Merkel A.Y."/>
            <person name="Slobodkin A.I."/>
        </authorList>
    </citation>
    <scope>NUCLEOTIDE SEQUENCE</scope>
    <source>
        <strain evidence="6">M08but</strain>
    </source>
</reference>
<dbReference type="InterPro" id="IPR013149">
    <property type="entry name" value="ADH-like_C"/>
</dbReference>
<dbReference type="PANTHER" id="PTHR43401">
    <property type="entry name" value="L-THREONINE 3-DEHYDROGENASE"/>
    <property type="match status" value="1"/>
</dbReference>
<dbReference type="InterPro" id="IPR050129">
    <property type="entry name" value="Zn_alcohol_dh"/>
</dbReference>
<evidence type="ECO:0000313" key="7">
    <source>
        <dbReference type="Proteomes" id="UP001165427"/>
    </source>
</evidence>
<dbReference type="InterPro" id="IPR013154">
    <property type="entry name" value="ADH-like_N"/>
</dbReference>
<comment type="cofactor">
    <cofactor evidence="4">
        <name>Zn(2+)</name>
        <dbReference type="ChEBI" id="CHEBI:29105"/>
    </cofactor>
</comment>
<dbReference type="EMBL" id="JALJRB010000001">
    <property type="protein sequence ID" value="MCJ8499198.1"/>
    <property type="molecule type" value="Genomic_DNA"/>
</dbReference>
<evidence type="ECO:0000256" key="4">
    <source>
        <dbReference type="RuleBase" id="RU361277"/>
    </source>
</evidence>
<feature type="domain" description="Enoyl reductase (ER)" evidence="5">
    <location>
        <begin position="8"/>
        <end position="333"/>
    </location>
</feature>
<keyword evidence="7" id="KW-1185">Reference proteome</keyword>
<proteinExistence type="inferred from homology"/>
<keyword evidence="2 4" id="KW-0862">Zinc</keyword>
<dbReference type="AlphaFoldDB" id="A0AA41UN54"/>
<dbReference type="GO" id="GO:0008270">
    <property type="term" value="F:zinc ion binding"/>
    <property type="evidence" value="ECO:0007669"/>
    <property type="project" value="InterPro"/>
</dbReference>
<dbReference type="GO" id="GO:0016616">
    <property type="term" value="F:oxidoreductase activity, acting on the CH-OH group of donors, NAD or NADP as acceptor"/>
    <property type="evidence" value="ECO:0007669"/>
    <property type="project" value="UniProtKB-ARBA"/>
</dbReference>
<dbReference type="PROSITE" id="PS00059">
    <property type="entry name" value="ADH_ZINC"/>
    <property type="match status" value="1"/>
</dbReference>
<evidence type="ECO:0000313" key="6">
    <source>
        <dbReference type="EMBL" id="MCJ8499198.1"/>
    </source>
</evidence>
<comment type="similarity">
    <text evidence="4">Belongs to the zinc-containing alcohol dehydrogenase family.</text>
</comment>
<keyword evidence="1 4" id="KW-0479">Metal-binding</keyword>
<dbReference type="InterPro" id="IPR011032">
    <property type="entry name" value="GroES-like_sf"/>
</dbReference>
<accession>A0AA41UN54</accession>
<comment type="caution">
    <text evidence="6">The sequence shown here is derived from an EMBL/GenBank/DDBJ whole genome shotgun (WGS) entry which is preliminary data.</text>
</comment>
<evidence type="ECO:0000259" key="5">
    <source>
        <dbReference type="SMART" id="SM00829"/>
    </source>
</evidence>
<dbReference type="PANTHER" id="PTHR43401:SF2">
    <property type="entry name" value="L-THREONINE 3-DEHYDROGENASE"/>
    <property type="match status" value="1"/>
</dbReference>
<dbReference type="Pfam" id="PF00107">
    <property type="entry name" value="ADH_zinc_N"/>
    <property type="match status" value="1"/>
</dbReference>
<sequence>MKAAVMRGAKEIRTETVPDPVLEPHGVIIKVKACGICGSDLHVYKRDEQGTIFGHEFSGDVVAVGAQVKGITPGMRVTAVGFKPCGKCFWCARGKGHRCSNMALLGYQFPGAMAEYVHIPFAAIGRTVFPLPDELTYEEAASVEPLSISYFSVNRAQPKPDESVAVLGLGVIGLYAVQVLKSFGVARILAGGRRDARLRAATECGADEVIDAAVQDAAAAVMDATGEMGVNTVVECAGVQATFDQAVTMARGGGKIMLVGIFEQPLTWDPMAVIAKNISLIGCLGGNFPAAIELLRSRKVSAKPLITHRFTLDQAAEAFRTQLQDPDAIKVMFTMD</sequence>
<gene>
    <name evidence="6" type="ORF">MRX98_01315</name>
</gene>
<dbReference type="InterPro" id="IPR020843">
    <property type="entry name" value="ER"/>
</dbReference>
<evidence type="ECO:0000256" key="3">
    <source>
        <dbReference type="ARBA" id="ARBA00023002"/>
    </source>
</evidence>
<dbReference type="InterPro" id="IPR036291">
    <property type="entry name" value="NAD(P)-bd_dom_sf"/>
</dbReference>
<dbReference type="Gene3D" id="3.40.50.720">
    <property type="entry name" value="NAD(P)-binding Rossmann-like Domain"/>
    <property type="match status" value="1"/>
</dbReference>
<dbReference type="SUPFAM" id="SSF50129">
    <property type="entry name" value="GroES-like"/>
    <property type="match status" value="1"/>
</dbReference>
<dbReference type="Proteomes" id="UP001165427">
    <property type="component" value="Unassembled WGS sequence"/>
</dbReference>
<dbReference type="InterPro" id="IPR002328">
    <property type="entry name" value="ADH_Zn_CS"/>
</dbReference>
<protein>
    <submittedName>
        <fullName evidence="6">Alcohol dehydrogenase catalytic domain-containing protein</fullName>
    </submittedName>
</protein>
<dbReference type="Pfam" id="PF08240">
    <property type="entry name" value="ADH_N"/>
    <property type="match status" value="1"/>
</dbReference>
<evidence type="ECO:0000256" key="2">
    <source>
        <dbReference type="ARBA" id="ARBA00022833"/>
    </source>
</evidence>
<evidence type="ECO:0000256" key="1">
    <source>
        <dbReference type="ARBA" id="ARBA00022723"/>
    </source>
</evidence>
<name>A0AA41UN54_9BACT</name>